<dbReference type="InterPro" id="IPR017926">
    <property type="entry name" value="GATASE"/>
</dbReference>
<gene>
    <name evidence="11" type="ORF">C1SCF055_LOCUS25046</name>
</gene>
<name>A0A9P1CUY9_9DINO</name>
<dbReference type="InterPro" id="IPR010139">
    <property type="entry name" value="Imidazole-glycPsynth_HisH"/>
</dbReference>
<feature type="domain" description="Glutamine amidotransferase" evidence="10">
    <location>
        <begin position="198"/>
        <end position="274"/>
    </location>
</feature>
<evidence type="ECO:0000256" key="2">
    <source>
        <dbReference type="ARBA" id="ARBA00011152"/>
    </source>
</evidence>
<dbReference type="EMBL" id="CAMXCT030002541">
    <property type="protein sequence ID" value="CAL4786086.1"/>
    <property type="molecule type" value="Genomic_DNA"/>
</dbReference>
<evidence type="ECO:0000256" key="3">
    <source>
        <dbReference type="ARBA" id="ARBA00022605"/>
    </source>
</evidence>
<dbReference type="GO" id="GO:0004359">
    <property type="term" value="F:glutaminase activity"/>
    <property type="evidence" value="ECO:0007669"/>
    <property type="project" value="UniProtKB-EC"/>
</dbReference>
<dbReference type="PROSITE" id="PS51273">
    <property type="entry name" value="GATASE_TYPE_1"/>
    <property type="match status" value="1"/>
</dbReference>
<evidence type="ECO:0000256" key="4">
    <source>
        <dbReference type="ARBA" id="ARBA00022801"/>
    </source>
</evidence>
<sequence>MAQVDVGVLRAILNNEELPRRQPIVELHTWKALGTDRLNCTLVDGQNVARGVTQAGSAVQQAIERMGHQPMLLSLQRWTAQETSGTPFMLIQEASVMGPTLNRAQPHELNNLSRRAVSEVPLTQAMNSASDISEAPTQPGPVLADNIYSRPYGAPAVAVAAAPDMGAAVPGSGGILGRAPEAASKVAAGGHLGLAAKVFNAIQSLGFKVRFVQKAEDILSAERLIFPGVGAFGACVDALQRKGFMEPLRQYLKEDRPFFGICLGMQTLFESSEENPGVAGLGVLPGVVKRFPEAKGFAVPNINWSGVAPMLRLGWAWESWEVD</sequence>
<dbReference type="EMBL" id="CAMXCT010002541">
    <property type="protein sequence ID" value="CAI3998774.1"/>
    <property type="molecule type" value="Genomic_DNA"/>
</dbReference>
<protein>
    <submittedName>
        <fullName evidence="12">Imidazole glycerol phosphate synthase hisHF, chloroplastic (IGP synthase) (IGPS) (ImGP synthase) (Protein HISTIDINE BIOSYNTHESIS 4)</fullName>
    </submittedName>
</protein>
<evidence type="ECO:0000259" key="10">
    <source>
        <dbReference type="Pfam" id="PF00117"/>
    </source>
</evidence>
<evidence type="ECO:0000256" key="8">
    <source>
        <dbReference type="ARBA" id="ARBA00047838"/>
    </source>
</evidence>
<dbReference type="PANTHER" id="PTHR42701:SF1">
    <property type="entry name" value="IMIDAZOLE GLYCEROL PHOSPHATE SYNTHASE SUBUNIT HISH"/>
    <property type="match status" value="1"/>
</dbReference>
<evidence type="ECO:0000256" key="5">
    <source>
        <dbReference type="ARBA" id="ARBA00022962"/>
    </source>
</evidence>
<organism evidence="11">
    <name type="scientific">Cladocopium goreaui</name>
    <dbReference type="NCBI Taxonomy" id="2562237"/>
    <lineage>
        <taxon>Eukaryota</taxon>
        <taxon>Sar</taxon>
        <taxon>Alveolata</taxon>
        <taxon>Dinophyceae</taxon>
        <taxon>Suessiales</taxon>
        <taxon>Symbiodiniaceae</taxon>
        <taxon>Cladocopium</taxon>
    </lineage>
</organism>
<keyword evidence="4" id="KW-0378">Hydrolase</keyword>
<dbReference type="GO" id="GO:0000105">
    <property type="term" value="P:L-histidine biosynthetic process"/>
    <property type="evidence" value="ECO:0007669"/>
    <property type="project" value="UniProtKB-KW"/>
</dbReference>
<comment type="subunit">
    <text evidence="2">Heterodimer of HisH and HisF.</text>
</comment>
<dbReference type="GO" id="GO:0000107">
    <property type="term" value="F:imidazoleglycerol-phosphate synthase activity"/>
    <property type="evidence" value="ECO:0007669"/>
    <property type="project" value="TreeGrafter"/>
</dbReference>
<dbReference type="PROSITE" id="PS51274">
    <property type="entry name" value="GATASE_COBBQ"/>
    <property type="match status" value="1"/>
</dbReference>
<evidence type="ECO:0000313" key="13">
    <source>
        <dbReference type="Proteomes" id="UP001152797"/>
    </source>
</evidence>
<comment type="catalytic activity">
    <reaction evidence="9">
        <text>L-glutamine + H2O = L-glutamate + NH4(+)</text>
        <dbReference type="Rhea" id="RHEA:15889"/>
        <dbReference type="ChEBI" id="CHEBI:15377"/>
        <dbReference type="ChEBI" id="CHEBI:28938"/>
        <dbReference type="ChEBI" id="CHEBI:29985"/>
        <dbReference type="ChEBI" id="CHEBI:58359"/>
        <dbReference type="EC" id="3.5.1.2"/>
    </reaction>
</comment>
<comment type="caution">
    <text evidence="11">The sequence shown here is derived from an EMBL/GenBank/DDBJ whole genome shotgun (WGS) entry which is preliminary data.</text>
</comment>
<dbReference type="PANTHER" id="PTHR42701">
    <property type="entry name" value="IMIDAZOLE GLYCEROL PHOSPHATE SYNTHASE SUBUNIT HISH"/>
    <property type="match status" value="1"/>
</dbReference>
<reference evidence="11" key="1">
    <citation type="submission" date="2022-10" db="EMBL/GenBank/DDBJ databases">
        <authorList>
            <person name="Chen Y."/>
            <person name="Dougan E. K."/>
            <person name="Chan C."/>
            <person name="Rhodes N."/>
            <person name="Thang M."/>
        </authorList>
    </citation>
    <scope>NUCLEOTIDE SEQUENCE</scope>
</reference>
<evidence type="ECO:0000256" key="1">
    <source>
        <dbReference type="ARBA" id="ARBA00005091"/>
    </source>
</evidence>
<dbReference type="GO" id="GO:0016829">
    <property type="term" value="F:lyase activity"/>
    <property type="evidence" value="ECO:0007669"/>
    <property type="project" value="UniProtKB-KW"/>
</dbReference>
<dbReference type="Proteomes" id="UP001152797">
    <property type="component" value="Unassembled WGS sequence"/>
</dbReference>
<keyword evidence="3" id="KW-0028">Amino-acid biosynthesis</keyword>
<keyword evidence="13" id="KW-1185">Reference proteome</keyword>
<evidence type="ECO:0000313" key="12">
    <source>
        <dbReference type="EMBL" id="CAL4786086.1"/>
    </source>
</evidence>
<dbReference type="OrthoDB" id="10254903at2759"/>
<comment type="pathway">
    <text evidence="1">Amino-acid biosynthesis; L-histidine biosynthesis; L-histidine from 5-phospho-alpha-D-ribose 1-diphosphate: step 5/9.</text>
</comment>
<accession>A0A9P1CUY9</accession>
<keyword evidence="5" id="KW-0315">Glutamine amidotransferase</keyword>
<dbReference type="EMBL" id="CAMXCT020002541">
    <property type="protein sequence ID" value="CAL1152149.1"/>
    <property type="molecule type" value="Genomic_DNA"/>
</dbReference>
<proteinExistence type="predicted"/>
<dbReference type="Pfam" id="PF00117">
    <property type="entry name" value="GATase"/>
    <property type="match status" value="1"/>
</dbReference>
<evidence type="ECO:0000256" key="6">
    <source>
        <dbReference type="ARBA" id="ARBA00023102"/>
    </source>
</evidence>
<keyword evidence="6" id="KW-0368">Histidine biosynthesis</keyword>
<dbReference type="SUPFAM" id="SSF52317">
    <property type="entry name" value="Class I glutamine amidotransferase-like"/>
    <property type="match status" value="1"/>
</dbReference>
<reference evidence="12 13" key="2">
    <citation type="submission" date="2024-05" db="EMBL/GenBank/DDBJ databases">
        <authorList>
            <person name="Chen Y."/>
            <person name="Shah S."/>
            <person name="Dougan E. K."/>
            <person name="Thang M."/>
            <person name="Chan C."/>
        </authorList>
    </citation>
    <scope>NUCLEOTIDE SEQUENCE [LARGE SCALE GENOMIC DNA]</scope>
</reference>
<dbReference type="Gene3D" id="3.40.50.880">
    <property type="match status" value="1"/>
</dbReference>
<keyword evidence="7" id="KW-0456">Lyase</keyword>
<evidence type="ECO:0000256" key="9">
    <source>
        <dbReference type="ARBA" id="ARBA00049534"/>
    </source>
</evidence>
<evidence type="ECO:0000313" key="11">
    <source>
        <dbReference type="EMBL" id="CAI3998774.1"/>
    </source>
</evidence>
<dbReference type="AlphaFoldDB" id="A0A9P1CUY9"/>
<evidence type="ECO:0000256" key="7">
    <source>
        <dbReference type="ARBA" id="ARBA00023239"/>
    </source>
</evidence>
<dbReference type="InterPro" id="IPR029062">
    <property type="entry name" value="Class_I_gatase-like"/>
</dbReference>
<comment type="catalytic activity">
    <reaction evidence="8">
        <text>5-[(5-phospho-1-deoxy-D-ribulos-1-ylimino)methylamino]-1-(5-phospho-beta-D-ribosyl)imidazole-4-carboxamide + L-glutamine = D-erythro-1-(imidazol-4-yl)glycerol 3-phosphate + 5-amino-1-(5-phospho-beta-D-ribosyl)imidazole-4-carboxamide + L-glutamate + H(+)</text>
        <dbReference type="Rhea" id="RHEA:24793"/>
        <dbReference type="ChEBI" id="CHEBI:15378"/>
        <dbReference type="ChEBI" id="CHEBI:29985"/>
        <dbReference type="ChEBI" id="CHEBI:58278"/>
        <dbReference type="ChEBI" id="CHEBI:58359"/>
        <dbReference type="ChEBI" id="CHEBI:58475"/>
        <dbReference type="ChEBI" id="CHEBI:58525"/>
        <dbReference type="EC" id="4.3.2.10"/>
    </reaction>
</comment>